<proteinExistence type="inferred from homology"/>
<keyword evidence="3" id="KW-0813">Transport</keyword>
<feature type="transmembrane region" description="Helical" evidence="9">
    <location>
        <begin position="20"/>
        <end position="39"/>
    </location>
</feature>
<dbReference type="InterPro" id="IPR036837">
    <property type="entry name" value="Cation_efflux_CTD_sf"/>
</dbReference>
<evidence type="ECO:0000256" key="7">
    <source>
        <dbReference type="ARBA" id="ARBA00023065"/>
    </source>
</evidence>
<organism evidence="12 13">
    <name type="scientific">Endozoicomonas elysicola</name>
    <dbReference type="NCBI Taxonomy" id="305900"/>
    <lineage>
        <taxon>Bacteria</taxon>
        <taxon>Pseudomonadati</taxon>
        <taxon>Pseudomonadota</taxon>
        <taxon>Gammaproteobacteria</taxon>
        <taxon>Oceanospirillales</taxon>
        <taxon>Endozoicomonadaceae</taxon>
        <taxon>Endozoicomonas</taxon>
    </lineage>
</organism>
<protein>
    <submittedName>
        <fullName evidence="12">Cation transporter</fullName>
    </submittedName>
</protein>
<keyword evidence="4 9" id="KW-0812">Transmembrane</keyword>
<comment type="similarity">
    <text evidence="2">Belongs to the cation diffusion facilitator (CDF) transporter (TC 2.A.4) family. SLC30A subfamily.</text>
</comment>
<dbReference type="NCBIfam" id="TIGR01297">
    <property type="entry name" value="CDF"/>
    <property type="match status" value="1"/>
</dbReference>
<feature type="transmembrane region" description="Helical" evidence="9">
    <location>
        <begin position="82"/>
        <end position="101"/>
    </location>
</feature>
<feature type="transmembrane region" description="Helical" evidence="9">
    <location>
        <begin position="113"/>
        <end position="137"/>
    </location>
</feature>
<keyword evidence="7" id="KW-0406">Ion transport</keyword>
<dbReference type="SUPFAM" id="SSF161111">
    <property type="entry name" value="Cation efflux protein transmembrane domain-like"/>
    <property type="match status" value="1"/>
</dbReference>
<name>A0A081K917_9GAMM</name>
<evidence type="ECO:0000256" key="3">
    <source>
        <dbReference type="ARBA" id="ARBA00022448"/>
    </source>
</evidence>
<keyword evidence="5" id="KW-0862">Zinc</keyword>
<keyword evidence="13" id="KW-1185">Reference proteome</keyword>
<evidence type="ECO:0000256" key="8">
    <source>
        <dbReference type="ARBA" id="ARBA00023136"/>
    </source>
</evidence>
<accession>A0A081K917</accession>
<evidence type="ECO:0000256" key="2">
    <source>
        <dbReference type="ARBA" id="ARBA00008873"/>
    </source>
</evidence>
<reference evidence="12 13" key="1">
    <citation type="submission" date="2014-06" db="EMBL/GenBank/DDBJ databases">
        <title>Whole Genome Sequences of Three Symbiotic Endozoicomonas Bacteria.</title>
        <authorList>
            <person name="Neave M.J."/>
            <person name="Apprill A."/>
            <person name="Voolstra C.R."/>
        </authorList>
    </citation>
    <scope>NUCLEOTIDE SEQUENCE [LARGE SCALE GENOMIC DNA]</scope>
    <source>
        <strain evidence="12 13">DSM 22380</strain>
    </source>
</reference>
<evidence type="ECO:0000259" key="11">
    <source>
        <dbReference type="Pfam" id="PF16916"/>
    </source>
</evidence>
<feature type="transmembrane region" description="Helical" evidence="9">
    <location>
        <begin position="149"/>
        <end position="172"/>
    </location>
</feature>
<feature type="domain" description="Cation efflux protein transmembrane" evidence="10">
    <location>
        <begin position="17"/>
        <end position="207"/>
    </location>
</feature>
<dbReference type="Pfam" id="PF01545">
    <property type="entry name" value="Cation_efflux"/>
    <property type="match status" value="1"/>
</dbReference>
<feature type="transmembrane region" description="Helical" evidence="9">
    <location>
        <begin position="178"/>
        <end position="199"/>
    </location>
</feature>
<keyword evidence="5" id="KW-0864">Zinc transport</keyword>
<dbReference type="eggNOG" id="COG1230">
    <property type="taxonomic scope" value="Bacteria"/>
</dbReference>
<dbReference type="EMBL" id="JOJP01000001">
    <property type="protein sequence ID" value="KEI70643.1"/>
    <property type="molecule type" value="Genomic_DNA"/>
</dbReference>
<dbReference type="PANTHER" id="PTHR11562:SF17">
    <property type="entry name" value="RE54080P-RELATED"/>
    <property type="match status" value="1"/>
</dbReference>
<evidence type="ECO:0000313" key="13">
    <source>
        <dbReference type="Proteomes" id="UP000027997"/>
    </source>
</evidence>
<evidence type="ECO:0000313" key="12">
    <source>
        <dbReference type="EMBL" id="KEI70643.1"/>
    </source>
</evidence>
<evidence type="ECO:0000256" key="1">
    <source>
        <dbReference type="ARBA" id="ARBA00004141"/>
    </source>
</evidence>
<gene>
    <name evidence="12" type="ORF">GV64_07720</name>
</gene>
<evidence type="ECO:0000256" key="4">
    <source>
        <dbReference type="ARBA" id="ARBA00022692"/>
    </source>
</evidence>
<dbReference type="SUPFAM" id="SSF160240">
    <property type="entry name" value="Cation efflux protein cytoplasmic domain-like"/>
    <property type="match status" value="1"/>
</dbReference>
<dbReference type="AlphaFoldDB" id="A0A081K917"/>
<dbReference type="GO" id="GO:0005886">
    <property type="term" value="C:plasma membrane"/>
    <property type="evidence" value="ECO:0007669"/>
    <property type="project" value="TreeGrafter"/>
</dbReference>
<sequence>MGQHDNHDSVGDGKLNLAIFIKLFLSGVQVVGGGVAGSLSLIADAIHNLGDAGAILVAVVARKIGCRSADKTMTYGYKRADVLGGLVNSVFLLVVGIYLIFEAVGKYFYPTEIDGWIVLLVAGIALVVNITTTCLTYNAGARNDININAVFIHNASDAIASLAVIIAAILIINYQLYIFDVIATIGISIYVIYNGVILLRRCIVILMQGVPSNIDIEKIKAAIESIEGVKKVGHMHVWQLDDKRIFFEGRILLNGAEPESVKRKIRVALRHQFCIDHSTLETKSVRCL</sequence>
<feature type="transmembrane region" description="Helical" evidence="9">
    <location>
        <begin position="45"/>
        <end position="61"/>
    </location>
</feature>
<dbReference type="Pfam" id="PF16916">
    <property type="entry name" value="ZT_dimer"/>
    <property type="match status" value="1"/>
</dbReference>
<dbReference type="InterPro" id="IPR027469">
    <property type="entry name" value="Cation_efflux_TMD_sf"/>
</dbReference>
<dbReference type="RefSeq" id="WP_026257996.1">
    <property type="nucleotide sequence ID" value="NZ_JOJP01000001.1"/>
</dbReference>
<evidence type="ECO:0000259" key="10">
    <source>
        <dbReference type="Pfam" id="PF01545"/>
    </source>
</evidence>
<dbReference type="GO" id="GO:0005385">
    <property type="term" value="F:zinc ion transmembrane transporter activity"/>
    <property type="evidence" value="ECO:0007669"/>
    <property type="project" value="TreeGrafter"/>
</dbReference>
<dbReference type="InterPro" id="IPR058533">
    <property type="entry name" value="Cation_efflux_TM"/>
</dbReference>
<evidence type="ECO:0000256" key="9">
    <source>
        <dbReference type="SAM" id="Phobius"/>
    </source>
</evidence>
<dbReference type="Gene3D" id="1.20.1510.10">
    <property type="entry name" value="Cation efflux protein transmembrane domain"/>
    <property type="match status" value="1"/>
</dbReference>
<comment type="subcellular location">
    <subcellularLocation>
        <location evidence="1">Membrane</location>
        <topology evidence="1">Multi-pass membrane protein</topology>
    </subcellularLocation>
</comment>
<evidence type="ECO:0000256" key="5">
    <source>
        <dbReference type="ARBA" id="ARBA00022906"/>
    </source>
</evidence>
<dbReference type="PANTHER" id="PTHR11562">
    <property type="entry name" value="CATION EFFLUX PROTEIN/ ZINC TRANSPORTER"/>
    <property type="match status" value="1"/>
</dbReference>
<dbReference type="InterPro" id="IPR027470">
    <property type="entry name" value="Cation_efflux_CTD"/>
</dbReference>
<dbReference type="InterPro" id="IPR050681">
    <property type="entry name" value="CDF/SLC30A"/>
</dbReference>
<keyword evidence="6 9" id="KW-1133">Transmembrane helix</keyword>
<dbReference type="Proteomes" id="UP000027997">
    <property type="component" value="Unassembled WGS sequence"/>
</dbReference>
<feature type="domain" description="Cation efflux protein cytoplasmic" evidence="11">
    <location>
        <begin position="211"/>
        <end position="279"/>
    </location>
</feature>
<dbReference type="InterPro" id="IPR002524">
    <property type="entry name" value="Cation_efflux"/>
</dbReference>
<evidence type="ECO:0000256" key="6">
    <source>
        <dbReference type="ARBA" id="ARBA00022989"/>
    </source>
</evidence>
<dbReference type="STRING" id="305900.GV64_07720"/>
<comment type="caution">
    <text evidence="12">The sequence shown here is derived from an EMBL/GenBank/DDBJ whole genome shotgun (WGS) entry which is preliminary data.</text>
</comment>
<keyword evidence="8 9" id="KW-0472">Membrane</keyword>